<comment type="caution">
    <text evidence="8">The sequence shown here is derived from an EMBL/GenBank/DDBJ whole genome shotgun (WGS) entry which is preliminary data.</text>
</comment>
<dbReference type="GO" id="GO:0005381">
    <property type="term" value="F:iron ion transmembrane transporter activity"/>
    <property type="evidence" value="ECO:0007669"/>
    <property type="project" value="UniProtKB-UniRule"/>
</dbReference>
<protein>
    <recommendedName>
        <fullName evidence="7">Solute carrier family 40 member</fullName>
    </recommendedName>
</protein>
<sequence length="407" mass="44550">MSGHIPDESSPLFPQPAWALAQHVAPAIARRLYLSHFLSMWNSRVFEFGAVLYLAALFPGTLLPVSTYALMRGLSAVVFASAVGEHVDHGQRLHVARGSIVGQRVAVAASCLVFYLLALELPRASAPRLAMLALVTLVACVEKLCSIINLIAIERDWLVVVASDKPEALTALNAQMRRIDLLCKLFGPLFIALIESFSIRAAIITNFSINVVSIPVEYIAIARVYHDVPALHEPYSNNQDGPRQHESPRTWQRPLCWLQTLIAHHKLYLHHGLFLPSFAAALLHLTVLSFGGQMTTYLLSAGYSSIHVSIARTLSVLAEMAATWLAPWLMSGLGPLRAGLWLSSWQVTMLVAGVAVFCVFENTPLVSASGLVIGTIVSRLGLRGFGLCVQFLIQQVRAVFTFSWCCC</sequence>
<dbReference type="AlphaFoldDB" id="A0A2C5X8T1"/>
<feature type="transmembrane region" description="Helical" evidence="7">
    <location>
        <begin position="185"/>
        <end position="209"/>
    </location>
</feature>
<reference evidence="8 9" key="1">
    <citation type="submission" date="2017-06" db="EMBL/GenBank/DDBJ databases">
        <title>Ant-infecting Ophiocordyceps genomes reveal a high diversity of potential behavioral manipulation genes and a possible major role for enterotoxins.</title>
        <authorList>
            <person name="De Bekker C."/>
            <person name="Evans H.C."/>
            <person name="Brachmann A."/>
            <person name="Hughes D.P."/>
        </authorList>
    </citation>
    <scope>NUCLEOTIDE SEQUENCE [LARGE SCALE GENOMIC DNA]</scope>
    <source>
        <strain evidence="8 9">Map64</strain>
    </source>
</reference>
<evidence type="ECO:0000256" key="6">
    <source>
        <dbReference type="ARBA" id="ARBA00023136"/>
    </source>
</evidence>
<dbReference type="EMBL" id="NJET01000095">
    <property type="protein sequence ID" value="PHH61689.1"/>
    <property type="molecule type" value="Genomic_DNA"/>
</dbReference>
<keyword evidence="3 7" id="KW-0813">Transport</keyword>
<proteinExistence type="inferred from homology"/>
<evidence type="ECO:0000313" key="9">
    <source>
        <dbReference type="Proteomes" id="UP000226192"/>
    </source>
</evidence>
<dbReference type="Proteomes" id="UP000226192">
    <property type="component" value="Unassembled WGS sequence"/>
</dbReference>
<name>A0A2C5X8T1_9HYPO</name>
<feature type="transmembrane region" description="Helical" evidence="7">
    <location>
        <begin position="268"/>
        <end position="290"/>
    </location>
</feature>
<evidence type="ECO:0000256" key="2">
    <source>
        <dbReference type="ARBA" id="ARBA00006279"/>
    </source>
</evidence>
<dbReference type="PANTHER" id="PTHR11660:SF57">
    <property type="entry name" value="SOLUTE CARRIER FAMILY 40 MEMBER"/>
    <property type="match status" value="1"/>
</dbReference>
<dbReference type="PANTHER" id="PTHR11660">
    <property type="entry name" value="SOLUTE CARRIER FAMILY 40 MEMBER"/>
    <property type="match status" value="1"/>
</dbReference>
<dbReference type="InterPro" id="IPR036259">
    <property type="entry name" value="MFS_trans_sf"/>
</dbReference>
<feature type="transmembrane region" description="Helical" evidence="7">
    <location>
        <begin position="338"/>
        <end position="360"/>
    </location>
</feature>
<comment type="function">
    <text evidence="7">May be involved in iron transport and iron homeostasis.</text>
</comment>
<organism evidence="8 9">
    <name type="scientific">Ophiocordyceps australis</name>
    <dbReference type="NCBI Taxonomy" id="1399860"/>
    <lineage>
        <taxon>Eukaryota</taxon>
        <taxon>Fungi</taxon>
        <taxon>Dikarya</taxon>
        <taxon>Ascomycota</taxon>
        <taxon>Pezizomycotina</taxon>
        <taxon>Sordariomycetes</taxon>
        <taxon>Hypocreomycetidae</taxon>
        <taxon>Hypocreales</taxon>
        <taxon>Ophiocordycipitaceae</taxon>
        <taxon>Ophiocordyceps</taxon>
    </lineage>
</organism>
<dbReference type="OrthoDB" id="648861at2759"/>
<dbReference type="STRING" id="1399860.A0A2C5X8T1"/>
<dbReference type="GO" id="GO:0016020">
    <property type="term" value="C:membrane"/>
    <property type="evidence" value="ECO:0007669"/>
    <property type="project" value="UniProtKB-SubCell"/>
</dbReference>
<keyword evidence="9" id="KW-1185">Reference proteome</keyword>
<gene>
    <name evidence="8" type="ORF">CDD81_8034</name>
</gene>
<feature type="transmembrane region" description="Helical" evidence="7">
    <location>
        <begin position="101"/>
        <end position="118"/>
    </location>
</feature>
<comment type="subcellular location">
    <subcellularLocation>
        <location evidence="1 7">Membrane</location>
        <topology evidence="1 7">Multi-pass membrane protein</topology>
    </subcellularLocation>
</comment>
<evidence type="ECO:0000256" key="7">
    <source>
        <dbReference type="RuleBase" id="RU365065"/>
    </source>
</evidence>
<evidence type="ECO:0000256" key="4">
    <source>
        <dbReference type="ARBA" id="ARBA00022692"/>
    </source>
</evidence>
<comment type="caution">
    <text evidence="7">Lacks conserved residue(s) required for the propagation of feature annotation.</text>
</comment>
<evidence type="ECO:0000256" key="5">
    <source>
        <dbReference type="ARBA" id="ARBA00022989"/>
    </source>
</evidence>
<keyword evidence="7" id="KW-0406">Ion transport</keyword>
<accession>A0A2C5X8T1</accession>
<dbReference type="Pfam" id="PF06963">
    <property type="entry name" value="FPN1"/>
    <property type="match status" value="1"/>
</dbReference>
<dbReference type="InterPro" id="IPR009716">
    <property type="entry name" value="Ferroportin-1"/>
</dbReference>
<evidence type="ECO:0000256" key="3">
    <source>
        <dbReference type="ARBA" id="ARBA00022448"/>
    </source>
</evidence>
<feature type="transmembrane region" description="Helical" evidence="7">
    <location>
        <begin position="130"/>
        <end position="153"/>
    </location>
</feature>
<evidence type="ECO:0000256" key="1">
    <source>
        <dbReference type="ARBA" id="ARBA00004141"/>
    </source>
</evidence>
<dbReference type="SUPFAM" id="SSF103473">
    <property type="entry name" value="MFS general substrate transporter"/>
    <property type="match status" value="1"/>
</dbReference>
<comment type="similarity">
    <text evidence="2 7">Belongs to the ferroportin (FP) (TC 2.A.100) family. SLC40A subfamily.</text>
</comment>
<keyword evidence="4 7" id="KW-0812">Transmembrane</keyword>
<feature type="transmembrane region" description="Helical" evidence="7">
    <location>
        <begin position="297"/>
        <end position="318"/>
    </location>
</feature>
<keyword evidence="6 7" id="KW-0472">Membrane</keyword>
<evidence type="ECO:0000313" key="8">
    <source>
        <dbReference type="EMBL" id="PHH61689.1"/>
    </source>
</evidence>
<feature type="transmembrane region" description="Helical" evidence="7">
    <location>
        <begin position="50"/>
        <end position="71"/>
    </location>
</feature>
<keyword evidence="5 7" id="KW-1133">Transmembrane helix</keyword>